<dbReference type="InterPro" id="IPR000866">
    <property type="entry name" value="AhpC/TSA"/>
</dbReference>
<reference evidence="4" key="1">
    <citation type="submission" date="2016-10" db="EMBL/GenBank/DDBJ databases">
        <authorList>
            <person name="Varghese N."/>
            <person name="Submissions S."/>
        </authorList>
    </citation>
    <scope>NUCLEOTIDE SEQUENCE [LARGE SCALE GENOMIC DNA]</scope>
    <source>
        <strain evidence="4">DSM 24740</strain>
    </source>
</reference>
<dbReference type="SUPFAM" id="SSF52833">
    <property type="entry name" value="Thioredoxin-like"/>
    <property type="match status" value="1"/>
</dbReference>
<feature type="domain" description="Thioredoxin" evidence="2">
    <location>
        <begin position="243"/>
        <end position="375"/>
    </location>
</feature>
<dbReference type="STRING" id="478744.SAMN05444359_1111"/>
<organism evidence="3 4">
    <name type="scientific">Neolewinella agarilytica</name>
    <dbReference type="NCBI Taxonomy" id="478744"/>
    <lineage>
        <taxon>Bacteria</taxon>
        <taxon>Pseudomonadati</taxon>
        <taxon>Bacteroidota</taxon>
        <taxon>Saprospiria</taxon>
        <taxon>Saprospirales</taxon>
        <taxon>Lewinellaceae</taxon>
        <taxon>Neolewinella</taxon>
    </lineage>
</organism>
<proteinExistence type="predicted"/>
<evidence type="ECO:0000259" key="2">
    <source>
        <dbReference type="PROSITE" id="PS51352"/>
    </source>
</evidence>
<dbReference type="Pfam" id="PF00578">
    <property type="entry name" value="AhpC-TSA"/>
    <property type="match status" value="1"/>
</dbReference>
<dbReference type="GO" id="GO:0016209">
    <property type="term" value="F:antioxidant activity"/>
    <property type="evidence" value="ECO:0007669"/>
    <property type="project" value="InterPro"/>
</dbReference>
<sequence length="375" mass="43402">MTRPITVKHLLPLLFLPLFFACHPESPEDLLADVRAKTAMAQSISYELHEIWDNRFMGTADTSFSTVKLYRNEKPTWDYDYIKESESYDSWLIGERSGLDLHDEGIAIVRTEEETMANFQNDAPNFTISSAPDYLLGLPDWKFQCDTSFAGRMTKMYTYRSSFSQEDTVTYQRYEYLFIDPESRRVVGNRFIHFINERTNQVVSFWYENYEEDQLEPLNYVPVRNYAQTTQTAYDASRTKGQITVGEPAPDFVATTLSGDTFALKDYRGQRLMLDFSFIGCGGCELAMKEFNRPGFKLADGMKGVYLSYMNKPKEISTHYKDKGMPFIAIPEARDPDRMYGIYAYPTFVIIDEEGKVERVEVGFSEEFIASIEER</sequence>
<dbReference type="InParanoid" id="A0A1H9GL68"/>
<dbReference type="PROSITE" id="PS51257">
    <property type="entry name" value="PROKAR_LIPOPROTEIN"/>
    <property type="match status" value="1"/>
</dbReference>
<dbReference type="InterPro" id="IPR036249">
    <property type="entry name" value="Thioredoxin-like_sf"/>
</dbReference>
<evidence type="ECO:0000313" key="4">
    <source>
        <dbReference type="Proteomes" id="UP000199021"/>
    </source>
</evidence>
<gene>
    <name evidence="3" type="ORF">SAMN05444359_1111</name>
</gene>
<dbReference type="AlphaFoldDB" id="A0A1H9GL68"/>
<dbReference type="Proteomes" id="UP000199021">
    <property type="component" value="Unassembled WGS sequence"/>
</dbReference>
<keyword evidence="4" id="KW-1185">Reference proteome</keyword>
<feature type="signal peptide" evidence="1">
    <location>
        <begin position="1"/>
        <end position="21"/>
    </location>
</feature>
<dbReference type="PANTHER" id="PTHR42852">
    <property type="entry name" value="THIOL:DISULFIDE INTERCHANGE PROTEIN DSBE"/>
    <property type="match status" value="1"/>
</dbReference>
<dbReference type="CDD" id="cd02966">
    <property type="entry name" value="TlpA_like_family"/>
    <property type="match status" value="1"/>
</dbReference>
<feature type="chain" id="PRO_5011594186" evidence="1">
    <location>
        <begin position="22"/>
        <end position="375"/>
    </location>
</feature>
<evidence type="ECO:0000313" key="3">
    <source>
        <dbReference type="EMBL" id="SEQ50678.1"/>
    </source>
</evidence>
<protein>
    <submittedName>
        <fullName evidence="3">Peroxiredoxin</fullName>
    </submittedName>
</protein>
<dbReference type="InterPro" id="IPR050553">
    <property type="entry name" value="Thioredoxin_ResA/DsbE_sf"/>
</dbReference>
<dbReference type="PROSITE" id="PS51352">
    <property type="entry name" value="THIOREDOXIN_2"/>
    <property type="match status" value="1"/>
</dbReference>
<dbReference type="InterPro" id="IPR013766">
    <property type="entry name" value="Thioredoxin_domain"/>
</dbReference>
<keyword evidence="1" id="KW-0732">Signal</keyword>
<evidence type="ECO:0000256" key="1">
    <source>
        <dbReference type="SAM" id="SignalP"/>
    </source>
</evidence>
<dbReference type="EMBL" id="FOFB01000011">
    <property type="protein sequence ID" value="SEQ50678.1"/>
    <property type="molecule type" value="Genomic_DNA"/>
</dbReference>
<dbReference type="GO" id="GO:0016491">
    <property type="term" value="F:oxidoreductase activity"/>
    <property type="evidence" value="ECO:0007669"/>
    <property type="project" value="InterPro"/>
</dbReference>
<name>A0A1H9GL68_9BACT</name>
<dbReference type="PANTHER" id="PTHR42852:SF17">
    <property type="entry name" value="THIOREDOXIN-LIKE PROTEIN HI_1115"/>
    <property type="match status" value="1"/>
</dbReference>
<accession>A0A1H9GL68</accession>
<dbReference type="Gene3D" id="3.40.30.10">
    <property type="entry name" value="Glutaredoxin"/>
    <property type="match status" value="1"/>
</dbReference>